<evidence type="ECO:0000313" key="1">
    <source>
        <dbReference type="EMBL" id="KXU99756.1"/>
    </source>
</evidence>
<dbReference type="PATRIC" id="fig|442.7.peg.818"/>
<sequence>MSLPPFLRSKSAYIRYMYAQTHLEKLREQLSSAEKLDNFELESLPDDERKKTIRCKNPPPVLLSWLLGDVIHSLRSALDYVTCGLVTLNKPNADLSHVQFPFGRKGERLNSGQRKRIESISDEALEAIEHMRAEYGEGLSLLCEFSNQDKHRFLMPAYSHLVSFRFAADTRTSNSTTMSVQPLAGHEKLLPLRDGEIVDFRDGTLKTVKIGFQLEAGGASYRSESIDLINDAVRQTLNELLPLTQSPVPAQGVYP</sequence>
<dbReference type="Proteomes" id="UP000075573">
    <property type="component" value="Unassembled WGS sequence"/>
</dbReference>
<protein>
    <submittedName>
        <fullName evidence="1">Uncharacterized protein</fullName>
    </submittedName>
</protein>
<accession>A0A149QRM5</accession>
<reference evidence="1 2" key="1">
    <citation type="submission" date="2015-06" db="EMBL/GenBank/DDBJ databases">
        <title>Improved classification and identification of acetic acid bacteria using matrix-assisted laser desorption/ionization time-of-flight mass spectrometry; Gluconobacter nephelii and Gluconobacter uchimurae are later heterotypic synonyms of Gluconobacter japonicus and Gluconobacter oxydans, respectively.</title>
        <authorList>
            <person name="Li L."/>
            <person name="Cleenwerck I."/>
            <person name="De Vuyst L."/>
            <person name="Vandamme P."/>
        </authorList>
    </citation>
    <scope>NUCLEOTIDE SEQUENCE [LARGE SCALE GENOMIC DNA]</scope>
    <source>
        <strain evidence="1 2">LMG 1764</strain>
    </source>
</reference>
<dbReference type="EMBL" id="LHZB01000119">
    <property type="protein sequence ID" value="KXU99756.1"/>
    <property type="molecule type" value="Genomic_DNA"/>
</dbReference>
<name>A0A149QRM5_9PROT</name>
<organism evidence="1 2">
    <name type="scientific">Gluconobacter potus</name>
    <dbReference type="NCBI Taxonomy" id="2724927"/>
    <lineage>
        <taxon>Bacteria</taxon>
        <taxon>Pseudomonadati</taxon>
        <taxon>Pseudomonadota</taxon>
        <taxon>Alphaproteobacteria</taxon>
        <taxon>Acetobacterales</taxon>
        <taxon>Acetobacteraceae</taxon>
        <taxon>Gluconobacter</taxon>
    </lineage>
</organism>
<dbReference type="RefSeq" id="WP_062497474.1">
    <property type="nucleotide sequence ID" value="NZ_LHZB01000119.1"/>
</dbReference>
<comment type="caution">
    <text evidence="1">The sequence shown here is derived from an EMBL/GenBank/DDBJ whole genome shotgun (WGS) entry which is preliminary data.</text>
</comment>
<dbReference type="AlphaFoldDB" id="A0A149QRM5"/>
<evidence type="ECO:0000313" key="2">
    <source>
        <dbReference type="Proteomes" id="UP000075573"/>
    </source>
</evidence>
<gene>
    <name evidence="1" type="ORF">AD929_13380</name>
</gene>
<proteinExistence type="predicted"/>